<evidence type="ECO:0000256" key="1">
    <source>
        <dbReference type="SAM" id="Coils"/>
    </source>
</evidence>
<name>G7IMC2_MEDTR</name>
<dbReference type="AlphaFoldDB" id="G7IMC2"/>
<protein>
    <submittedName>
        <fullName evidence="2 3">Uncharacterized protein</fullName>
    </submittedName>
</protein>
<organism evidence="2 4">
    <name type="scientific">Medicago truncatula</name>
    <name type="common">Barrel medic</name>
    <name type="synonym">Medicago tribuloides</name>
    <dbReference type="NCBI Taxonomy" id="3880"/>
    <lineage>
        <taxon>Eukaryota</taxon>
        <taxon>Viridiplantae</taxon>
        <taxon>Streptophyta</taxon>
        <taxon>Embryophyta</taxon>
        <taxon>Tracheophyta</taxon>
        <taxon>Spermatophyta</taxon>
        <taxon>Magnoliopsida</taxon>
        <taxon>eudicotyledons</taxon>
        <taxon>Gunneridae</taxon>
        <taxon>Pentapetalae</taxon>
        <taxon>rosids</taxon>
        <taxon>fabids</taxon>
        <taxon>Fabales</taxon>
        <taxon>Fabaceae</taxon>
        <taxon>Papilionoideae</taxon>
        <taxon>50 kb inversion clade</taxon>
        <taxon>NPAAA clade</taxon>
        <taxon>Hologalegina</taxon>
        <taxon>IRL clade</taxon>
        <taxon>Trifolieae</taxon>
        <taxon>Medicago</taxon>
    </lineage>
</organism>
<sequence>MEECLSHPNNIFDEEFLKDIMNQTPQDQFSVPIATAGLVNNSSIIVSHSTQHAKEKLTSSVSIPTTAQHQDYLPLSSSARLNKGQIRRSLEALMRQECMKQLEERLKELEENIKKKDAGSMSNITRSHVLIDKDTTIGEMNTEECYGRNKSLLKVDARVLGKEVSIKIYG</sequence>
<gene>
    <name evidence="2" type="ordered locus">MTR_2g104620</name>
</gene>
<evidence type="ECO:0000313" key="3">
    <source>
        <dbReference type="EnsemblPlants" id="AES68232"/>
    </source>
</evidence>
<dbReference type="HOGENOM" id="CLU_1572975_0_0_1"/>
<dbReference type="PaxDb" id="3880-AES68232"/>
<evidence type="ECO:0000313" key="4">
    <source>
        <dbReference type="Proteomes" id="UP000002051"/>
    </source>
</evidence>
<accession>A0A0C3VA38</accession>
<evidence type="ECO:0000313" key="2">
    <source>
        <dbReference type="EMBL" id="AES68232.2"/>
    </source>
</evidence>
<reference evidence="3" key="3">
    <citation type="submission" date="2015-04" db="UniProtKB">
        <authorList>
            <consortium name="EnsemblPlants"/>
        </authorList>
    </citation>
    <scope>IDENTIFICATION</scope>
    <source>
        <strain evidence="3">cv. Jemalong A17</strain>
    </source>
</reference>
<reference evidence="2 4" key="1">
    <citation type="journal article" date="2011" name="Nature">
        <title>The Medicago genome provides insight into the evolution of rhizobial symbioses.</title>
        <authorList>
            <person name="Young N.D."/>
            <person name="Debelle F."/>
            <person name="Oldroyd G.E."/>
            <person name="Geurts R."/>
            <person name="Cannon S.B."/>
            <person name="Udvardi M.K."/>
            <person name="Benedito V.A."/>
            <person name="Mayer K.F."/>
            <person name="Gouzy J."/>
            <person name="Schoof H."/>
            <person name="Van de Peer Y."/>
            <person name="Proost S."/>
            <person name="Cook D.R."/>
            <person name="Meyers B.C."/>
            <person name="Spannagl M."/>
            <person name="Cheung F."/>
            <person name="De Mita S."/>
            <person name="Krishnakumar V."/>
            <person name="Gundlach H."/>
            <person name="Zhou S."/>
            <person name="Mudge J."/>
            <person name="Bharti A.K."/>
            <person name="Murray J.D."/>
            <person name="Naoumkina M.A."/>
            <person name="Rosen B."/>
            <person name="Silverstein K.A."/>
            <person name="Tang H."/>
            <person name="Rombauts S."/>
            <person name="Zhao P.X."/>
            <person name="Zhou P."/>
            <person name="Barbe V."/>
            <person name="Bardou P."/>
            <person name="Bechner M."/>
            <person name="Bellec A."/>
            <person name="Berger A."/>
            <person name="Berges H."/>
            <person name="Bidwell S."/>
            <person name="Bisseling T."/>
            <person name="Choisne N."/>
            <person name="Couloux A."/>
            <person name="Denny R."/>
            <person name="Deshpande S."/>
            <person name="Dai X."/>
            <person name="Doyle J.J."/>
            <person name="Dudez A.M."/>
            <person name="Farmer A.D."/>
            <person name="Fouteau S."/>
            <person name="Franken C."/>
            <person name="Gibelin C."/>
            <person name="Gish J."/>
            <person name="Goldstein S."/>
            <person name="Gonzalez A.J."/>
            <person name="Green P.J."/>
            <person name="Hallab A."/>
            <person name="Hartog M."/>
            <person name="Hua A."/>
            <person name="Humphray S.J."/>
            <person name="Jeong D.H."/>
            <person name="Jing Y."/>
            <person name="Jocker A."/>
            <person name="Kenton S.M."/>
            <person name="Kim D.J."/>
            <person name="Klee K."/>
            <person name="Lai H."/>
            <person name="Lang C."/>
            <person name="Lin S."/>
            <person name="Macmil S.L."/>
            <person name="Magdelenat G."/>
            <person name="Matthews L."/>
            <person name="McCorrison J."/>
            <person name="Monaghan E.L."/>
            <person name="Mun J.H."/>
            <person name="Najar F.Z."/>
            <person name="Nicholson C."/>
            <person name="Noirot C."/>
            <person name="O'Bleness M."/>
            <person name="Paule C.R."/>
            <person name="Poulain J."/>
            <person name="Prion F."/>
            <person name="Qin B."/>
            <person name="Qu C."/>
            <person name="Retzel E.F."/>
            <person name="Riddle C."/>
            <person name="Sallet E."/>
            <person name="Samain S."/>
            <person name="Samson N."/>
            <person name="Sanders I."/>
            <person name="Saurat O."/>
            <person name="Scarpelli C."/>
            <person name="Schiex T."/>
            <person name="Segurens B."/>
            <person name="Severin A.J."/>
            <person name="Sherrier D.J."/>
            <person name="Shi R."/>
            <person name="Sims S."/>
            <person name="Singer S.R."/>
            <person name="Sinharoy S."/>
            <person name="Sterck L."/>
            <person name="Viollet A."/>
            <person name="Wang B.B."/>
            <person name="Wang K."/>
            <person name="Wang M."/>
            <person name="Wang X."/>
            <person name="Warfsmann J."/>
            <person name="Weissenbach J."/>
            <person name="White D.D."/>
            <person name="White J.D."/>
            <person name="Wiley G.B."/>
            <person name="Wincker P."/>
            <person name="Xing Y."/>
            <person name="Yang L."/>
            <person name="Yao Z."/>
            <person name="Ying F."/>
            <person name="Zhai J."/>
            <person name="Zhou L."/>
            <person name="Zuber A."/>
            <person name="Denarie J."/>
            <person name="Dixon R.A."/>
            <person name="May G.D."/>
            <person name="Schwartz D.C."/>
            <person name="Rogers J."/>
            <person name="Quetier F."/>
            <person name="Town C.D."/>
            <person name="Roe B.A."/>
        </authorList>
    </citation>
    <scope>NUCLEOTIDE SEQUENCE [LARGE SCALE GENOMIC DNA]</scope>
    <source>
        <strain evidence="2">A17</strain>
        <strain evidence="3 4">cv. Jemalong A17</strain>
    </source>
</reference>
<reference evidence="2 4" key="2">
    <citation type="journal article" date="2014" name="BMC Genomics">
        <title>An improved genome release (version Mt4.0) for the model legume Medicago truncatula.</title>
        <authorList>
            <person name="Tang H."/>
            <person name="Krishnakumar V."/>
            <person name="Bidwell S."/>
            <person name="Rosen B."/>
            <person name="Chan A."/>
            <person name="Zhou S."/>
            <person name="Gentzbittel L."/>
            <person name="Childs K.L."/>
            <person name="Yandell M."/>
            <person name="Gundlach H."/>
            <person name="Mayer K.F."/>
            <person name="Schwartz D.C."/>
            <person name="Town C.D."/>
        </authorList>
    </citation>
    <scope>GENOME REANNOTATION</scope>
    <source>
        <strain evidence="3 4">cv. Jemalong A17</strain>
    </source>
</reference>
<dbReference type="EnsemblPlants" id="AES68232">
    <property type="protein sequence ID" value="AES68232"/>
    <property type="gene ID" value="MTR_2g104620"/>
</dbReference>
<keyword evidence="4" id="KW-1185">Reference proteome</keyword>
<proteinExistence type="predicted"/>
<dbReference type="EMBL" id="CM001218">
    <property type="protein sequence ID" value="AES68232.2"/>
    <property type="molecule type" value="Genomic_DNA"/>
</dbReference>
<accession>G7IMC2</accession>
<dbReference type="Proteomes" id="UP000002051">
    <property type="component" value="Chromosome 2"/>
</dbReference>
<keyword evidence="1" id="KW-0175">Coiled coil</keyword>
<feature type="coiled-coil region" evidence="1">
    <location>
        <begin position="92"/>
        <end position="119"/>
    </location>
</feature>